<dbReference type="Pfam" id="PF04014">
    <property type="entry name" value="MazE_antitoxin"/>
    <property type="match status" value="1"/>
</dbReference>
<dbReference type="PROSITE" id="PS51740">
    <property type="entry name" value="SPOVT_ABRB"/>
    <property type="match status" value="1"/>
</dbReference>
<dbReference type="PANTHER" id="PTHR34860">
    <property type="entry name" value="REPRESSOR-LIKE PROTEIN SSO7C3"/>
    <property type="match status" value="1"/>
</dbReference>
<dbReference type="InterPro" id="IPR052975">
    <property type="entry name" value="Repressor-like_regulatory"/>
</dbReference>
<dbReference type="InterPro" id="IPR037914">
    <property type="entry name" value="SpoVT-AbrB_sf"/>
</dbReference>
<dbReference type="EMBL" id="CP002779">
    <property type="protein sequence ID" value="AEH25530.1"/>
    <property type="molecule type" value="Genomic_DNA"/>
</dbReference>
<feature type="domain" description="SpoVT-AbrB" evidence="1">
    <location>
        <begin position="3"/>
        <end position="48"/>
    </location>
</feature>
<evidence type="ECO:0000313" key="2">
    <source>
        <dbReference type="EMBL" id="AEH25530.1"/>
    </source>
</evidence>
<organism evidence="2 3">
    <name type="scientific">Pyrococcus yayanosii (strain CH1 / JCM 16557)</name>
    <dbReference type="NCBI Taxonomy" id="529709"/>
    <lineage>
        <taxon>Archaea</taxon>
        <taxon>Methanobacteriati</taxon>
        <taxon>Methanobacteriota</taxon>
        <taxon>Thermococci</taxon>
        <taxon>Thermococcales</taxon>
        <taxon>Thermococcaceae</taxon>
        <taxon>Pyrococcus</taxon>
    </lineage>
</organism>
<dbReference type="STRING" id="529709.PYCH_18750"/>
<sequence>MVSIRLKVGPKGQIVIPKVFREAYGIKEGKEVIIEPTERGLVIRAPVDAEKLMEKLRERRKRMKGRGVRAKLGDLRSVDLEDEFDEGVP</sequence>
<dbReference type="InterPro" id="IPR007159">
    <property type="entry name" value="SpoVT-AbrB_dom"/>
</dbReference>
<dbReference type="HOGENOM" id="CLU_158484_9_2_2"/>
<gene>
    <name evidence="2" type="ordered locus">PYCH_18750</name>
</gene>
<dbReference type="Gene3D" id="2.10.260.10">
    <property type="match status" value="1"/>
</dbReference>
<evidence type="ECO:0000259" key="1">
    <source>
        <dbReference type="PROSITE" id="PS51740"/>
    </source>
</evidence>
<dbReference type="PANTHER" id="PTHR34860:SF7">
    <property type="entry name" value="TRANSCRIPTION REGULATOR, SPOVT_ABRB FAMILY"/>
    <property type="match status" value="1"/>
</dbReference>
<dbReference type="OrthoDB" id="87832at2157"/>
<accession>F8AIC7</accession>
<dbReference type="Proteomes" id="UP000008386">
    <property type="component" value="Chromosome"/>
</dbReference>
<dbReference type="SUPFAM" id="SSF89447">
    <property type="entry name" value="AbrB/MazE/MraZ-like"/>
    <property type="match status" value="1"/>
</dbReference>
<dbReference type="AlphaFoldDB" id="F8AIC7"/>
<protein>
    <submittedName>
        <fullName evidence="2">Transcription regulator, SpoVT/AbrB family</fullName>
    </submittedName>
</protein>
<reference evidence="2 3" key="1">
    <citation type="journal article" date="2011" name="J. Bacteriol.">
        <title>Complete genome sequence of the obligate piezophilic hyperthermophilic archaeon Pyrococcus yayanosii CH1.</title>
        <authorList>
            <person name="Jun X."/>
            <person name="Lupeng L."/>
            <person name="Minjuan X."/>
            <person name="Oger P."/>
            <person name="Fengping W."/>
            <person name="Jebbar M."/>
            <person name="Xiang X."/>
        </authorList>
    </citation>
    <scope>NUCLEOTIDE SEQUENCE [LARGE SCALE GENOMIC DNA]</scope>
    <source>
        <strain evidence="3">CH1 / JCM 16557</strain>
    </source>
</reference>
<evidence type="ECO:0000313" key="3">
    <source>
        <dbReference type="Proteomes" id="UP000008386"/>
    </source>
</evidence>
<proteinExistence type="predicted"/>
<dbReference type="eggNOG" id="arCOG00812">
    <property type="taxonomic scope" value="Archaea"/>
</dbReference>
<dbReference type="KEGG" id="pya:PYCH_18750"/>
<keyword evidence="3" id="KW-1185">Reference proteome</keyword>
<dbReference type="NCBIfam" id="TIGR01439">
    <property type="entry name" value="lp_hng_hel_AbrB"/>
    <property type="match status" value="1"/>
</dbReference>
<dbReference type="SMART" id="SM00966">
    <property type="entry name" value="SpoVT_AbrB"/>
    <property type="match status" value="1"/>
</dbReference>
<dbReference type="GO" id="GO:0003677">
    <property type="term" value="F:DNA binding"/>
    <property type="evidence" value="ECO:0007669"/>
    <property type="project" value="InterPro"/>
</dbReference>
<name>F8AIC7_PYRYC</name>